<accession>A0A5B7FQK9</accession>
<organism evidence="1 2">
    <name type="scientific">Portunus trituberculatus</name>
    <name type="common">Swimming crab</name>
    <name type="synonym">Neptunus trituberculatus</name>
    <dbReference type="NCBI Taxonomy" id="210409"/>
    <lineage>
        <taxon>Eukaryota</taxon>
        <taxon>Metazoa</taxon>
        <taxon>Ecdysozoa</taxon>
        <taxon>Arthropoda</taxon>
        <taxon>Crustacea</taxon>
        <taxon>Multicrustacea</taxon>
        <taxon>Malacostraca</taxon>
        <taxon>Eumalacostraca</taxon>
        <taxon>Eucarida</taxon>
        <taxon>Decapoda</taxon>
        <taxon>Pleocyemata</taxon>
        <taxon>Brachyura</taxon>
        <taxon>Eubrachyura</taxon>
        <taxon>Portunoidea</taxon>
        <taxon>Portunidae</taxon>
        <taxon>Portuninae</taxon>
        <taxon>Portunus</taxon>
    </lineage>
</organism>
<evidence type="ECO:0000313" key="2">
    <source>
        <dbReference type="Proteomes" id="UP000324222"/>
    </source>
</evidence>
<keyword evidence="2" id="KW-1185">Reference proteome</keyword>
<proteinExistence type="predicted"/>
<dbReference type="Proteomes" id="UP000324222">
    <property type="component" value="Unassembled WGS sequence"/>
</dbReference>
<evidence type="ECO:0000313" key="1">
    <source>
        <dbReference type="EMBL" id="MPC47756.1"/>
    </source>
</evidence>
<comment type="caution">
    <text evidence="1">The sequence shown here is derived from an EMBL/GenBank/DDBJ whole genome shotgun (WGS) entry which is preliminary data.</text>
</comment>
<name>A0A5B7FQK9_PORTR</name>
<dbReference type="EMBL" id="VSRR010007905">
    <property type="protein sequence ID" value="MPC47756.1"/>
    <property type="molecule type" value="Genomic_DNA"/>
</dbReference>
<dbReference type="AlphaFoldDB" id="A0A5B7FQK9"/>
<protein>
    <submittedName>
        <fullName evidence="1">Uncharacterized protein</fullName>
    </submittedName>
</protein>
<gene>
    <name evidence="1" type="ORF">E2C01_041513</name>
</gene>
<sequence length="61" mass="7183">MEKSLNLDAQGWRPGGDVWLRRIQEYHEGKRWQAELLPRRTLRRGCRSPPSLLTLKAVARE</sequence>
<reference evidence="1 2" key="1">
    <citation type="submission" date="2019-05" db="EMBL/GenBank/DDBJ databases">
        <title>Another draft genome of Portunus trituberculatus and its Hox gene families provides insights of decapod evolution.</title>
        <authorList>
            <person name="Jeong J.-H."/>
            <person name="Song I."/>
            <person name="Kim S."/>
            <person name="Choi T."/>
            <person name="Kim D."/>
            <person name="Ryu S."/>
            <person name="Kim W."/>
        </authorList>
    </citation>
    <scope>NUCLEOTIDE SEQUENCE [LARGE SCALE GENOMIC DNA]</scope>
    <source>
        <tissue evidence="1">Muscle</tissue>
    </source>
</reference>